<dbReference type="Pfam" id="PF00665">
    <property type="entry name" value="rve"/>
    <property type="match status" value="1"/>
</dbReference>
<dbReference type="GO" id="GO:0003676">
    <property type="term" value="F:nucleic acid binding"/>
    <property type="evidence" value="ECO:0007669"/>
    <property type="project" value="InterPro"/>
</dbReference>
<dbReference type="PANTHER" id="PTHR37984:SF15">
    <property type="entry name" value="INTEGRASE CATALYTIC DOMAIN-CONTAINING PROTEIN"/>
    <property type="match status" value="1"/>
</dbReference>
<keyword evidence="4" id="KW-1185">Reference proteome</keyword>
<feature type="region of interest" description="Disordered" evidence="1">
    <location>
        <begin position="226"/>
        <end position="263"/>
    </location>
</feature>
<dbReference type="InterPro" id="IPR050951">
    <property type="entry name" value="Retrovirus_Pol_polyprotein"/>
</dbReference>
<protein>
    <recommendedName>
        <fullName evidence="2">Integrase catalytic domain-containing protein</fullName>
    </recommendedName>
</protein>
<gene>
    <name evidence="3" type="ORF">TBRA_LOCUS3609</name>
</gene>
<name>A0A6H5I9M5_9HYME</name>
<evidence type="ECO:0000313" key="4">
    <source>
        <dbReference type="Proteomes" id="UP000479190"/>
    </source>
</evidence>
<evidence type="ECO:0000259" key="2">
    <source>
        <dbReference type="PROSITE" id="PS50994"/>
    </source>
</evidence>
<dbReference type="GO" id="GO:0015074">
    <property type="term" value="P:DNA integration"/>
    <property type="evidence" value="ECO:0007669"/>
    <property type="project" value="InterPro"/>
</dbReference>
<dbReference type="AlphaFoldDB" id="A0A6H5I9M5"/>
<organism evidence="3 4">
    <name type="scientific">Trichogramma brassicae</name>
    <dbReference type="NCBI Taxonomy" id="86971"/>
    <lineage>
        <taxon>Eukaryota</taxon>
        <taxon>Metazoa</taxon>
        <taxon>Ecdysozoa</taxon>
        <taxon>Arthropoda</taxon>
        <taxon>Hexapoda</taxon>
        <taxon>Insecta</taxon>
        <taxon>Pterygota</taxon>
        <taxon>Neoptera</taxon>
        <taxon>Endopterygota</taxon>
        <taxon>Hymenoptera</taxon>
        <taxon>Apocrita</taxon>
        <taxon>Proctotrupomorpha</taxon>
        <taxon>Chalcidoidea</taxon>
        <taxon>Trichogrammatidae</taxon>
        <taxon>Trichogramma</taxon>
    </lineage>
</organism>
<dbReference type="EMBL" id="CADCXV010000649">
    <property type="protein sequence ID" value="CAB0031642.1"/>
    <property type="molecule type" value="Genomic_DNA"/>
</dbReference>
<evidence type="ECO:0000313" key="3">
    <source>
        <dbReference type="EMBL" id="CAB0031642.1"/>
    </source>
</evidence>
<dbReference type="Gene3D" id="3.30.420.10">
    <property type="entry name" value="Ribonuclease H-like superfamily/Ribonuclease H"/>
    <property type="match status" value="1"/>
</dbReference>
<feature type="compositionally biased region" description="Basic and acidic residues" evidence="1">
    <location>
        <begin position="242"/>
        <end position="262"/>
    </location>
</feature>
<dbReference type="InterPro" id="IPR001584">
    <property type="entry name" value="Integrase_cat-core"/>
</dbReference>
<reference evidence="3 4" key="1">
    <citation type="submission" date="2020-02" db="EMBL/GenBank/DDBJ databases">
        <authorList>
            <person name="Ferguson B K."/>
        </authorList>
    </citation>
    <scope>NUCLEOTIDE SEQUENCE [LARGE SCALE GENOMIC DNA]</scope>
</reference>
<evidence type="ECO:0000256" key="1">
    <source>
        <dbReference type="SAM" id="MobiDB-lite"/>
    </source>
</evidence>
<dbReference type="PANTHER" id="PTHR37984">
    <property type="entry name" value="PROTEIN CBG26694"/>
    <property type="match status" value="1"/>
</dbReference>
<dbReference type="SUPFAM" id="SSF53098">
    <property type="entry name" value="Ribonuclease H-like"/>
    <property type="match status" value="1"/>
</dbReference>
<dbReference type="InterPro" id="IPR036397">
    <property type="entry name" value="RNaseH_sf"/>
</dbReference>
<accession>A0A6H5I9M5</accession>
<dbReference type="Proteomes" id="UP000479190">
    <property type="component" value="Unassembled WGS sequence"/>
</dbReference>
<dbReference type="OrthoDB" id="422540at2759"/>
<feature type="domain" description="Integrase catalytic" evidence="2">
    <location>
        <begin position="30"/>
        <end position="199"/>
    </location>
</feature>
<proteinExistence type="predicted"/>
<dbReference type="PROSITE" id="PS50994">
    <property type="entry name" value="INTEGRASE"/>
    <property type="match status" value="1"/>
</dbReference>
<dbReference type="FunFam" id="3.30.420.10:FF:000032">
    <property type="entry name" value="Retrovirus-related Pol polyprotein from transposon 297-like Protein"/>
    <property type="match status" value="1"/>
</dbReference>
<dbReference type="InterPro" id="IPR012337">
    <property type="entry name" value="RNaseH-like_sf"/>
</dbReference>
<sequence>MSQDIALFCKACVACQKSKVTRHNKPAPAHFEAPDARFQHVHIDIVGPLPEVEGFTHIFTMIDRFTRWPEAVPLKDTKKETIAFEFFKRWISRFGPPSVITSDQGGQFESELFAIFLQAMGIERKRTTPYHPASNGMIERWHRDLKSALMCKSDTENWLQALPMVMLGLRTRTILDTDMSPAEMVYEHLKPAFLLSEMLDPDLIARENINVNRHIDVDNQNYVRRGNFPVAPVDNGVANRPDPSDHRPSNRNDNPNDRDLLNRPDVSLEDLLNEELPDGESTLSQDEIIMDDHPKQVKITKNLLNNDKGCPDLVVPSTSHGARDDILRPDRVPSSRPFSHGVELNDELDLGLSLTQAGSGLARGCLRYP</sequence>